<evidence type="ECO:0000256" key="4">
    <source>
        <dbReference type="ARBA" id="ARBA00021914"/>
    </source>
</evidence>
<protein>
    <recommendedName>
        <fullName evidence="4 9">2-(3-amino-3-carboxypropyl)histidine synthase subunit 2</fullName>
    </recommendedName>
</protein>
<evidence type="ECO:0000256" key="2">
    <source>
        <dbReference type="ARBA" id="ARBA00005156"/>
    </source>
</evidence>
<evidence type="ECO:0000256" key="7">
    <source>
        <dbReference type="ARBA" id="ARBA00023014"/>
    </source>
</evidence>
<dbReference type="GO" id="GO:0046872">
    <property type="term" value="F:metal ion binding"/>
    <property type="evidence" value="ECO:0007669"/>
    <property type="project" value="UniProtKB-KW"/>
</dbReference>
<comment type="pathway">
    <text evidence="2 9">Protein modification; peptidyl-diphthamide biosynthesis.</text>
</comment>
<evidence type="ECO:0000256" key="5">
    <source>
        <dbReference type="ARBA" id="ARBA00022723"/>
    </source>
</evidence>
<gene>
    <name evidence="11 12" type="primary">dph2</name>
</gene>
<dbReference type="NCBIfam" id="TIGR00322">
    <property type="entry name" value="diphth2_R"/>
    <property type="match status" value="1"/>
</dbReference>
<dbReference type="InterPro" id="IPR042265">
    <property type="entry name" value="DPH1/DPH2_3"/>
</dbReference>
<dbReference type="Gene3D" id="3.40.50.11840">
    <property type="entry name" value="Diphthamide synthesis DPH1/DPH2 domain 1"/>
    <property type="match status" value="1"/>
</dbReference>
<evidence type="ECO:0000313" key="11">
    <source>
        <dbReference type="RefSeq" id="XP_028288244.1"/>
    </source>
</evidence>
<keyword evidence="7 9" id="KW-0411">Iron-sulfur</keyword>
<keyword evidence="10" id="KW-1185">Reference proteome</keyword>
<comment type="cofactor">
    <cofactor evidence="1">
        <name>[4Fe-4S] cluster</name>
        <dbReference type="ChEBI" id="CHEBI:49883"/>
    </cofactor>
</comment>
<dbReference type="GO" id="GO:0017183">
    <property type="term" value="P:protein histidyl modification to diphthamide"/>
    <property type="evidence" value="ECO:0007669"/>
    <property type="project" value="UniProtKB-UniPathway"/>
</dbReference>
<dbReference type="NCBIfam" id="TIGR00272">
    <property type="entry name" value="DPH2"/>
    <property type="match status" value="1"/>
</dbReference>
<dbReference type="RefSeq" id="XP_028288244.1">
    <property type="nucleotide sequence ID" value="XM_028432443.1"/>
</dbReference>
<dbReference type="AlphaFoldDB" id="A0A6P7KFE3"/>
<organism evidence="10 12">
    <name type="scientific">Parambassis ranga</name>
    <name type="common">Indian glassy fish</name>
    <dbReference type="NCBI Taxonomy" id="210632"/>
    <lineage>
        <taxon>Eukaryota</taxon>
        <taxon>Metazoa</taxon>
        <taxon>Chordata</taxon>
        <taxon>Craniata</taxon>
        <taxon>Vertebrata</taxon>
        <taxon>Euteleostomi</taxon>
        <taxon>Actinopterygii</taxon>
        <taxon>Neopterygii</taxon>
        <taxon>Teleostei</taxon>
        <taxon>Neoteleostei</taxon>
        <taxon>Acanthomorphata</taxon>
        <taxon>Ovalentaria</taxon>
        <taxon>Ambassidae</taxon>
        <taxon>Parambassis</taxon>
    </lineage>
</organism>
<dbReference type="Proteomes" id="UP000515145">
    <property type="component" value="Chromosome 20"/>
</dbReference>
<dbReference type="UniPathway" id="UPA00559"/>
<keyword evidence="5 9" id="KW-0479">Metal-binding</keyword>
<dbReference type="FunFam" id="3.40.50.11840:FF:000002">
    <property type="entry name" value="2-(3-amino-3-carboxypropyl)histidine synthase subunit 2"/>
    <property type="match status" value="1"/>
</dbReference>
<comment type="function">
    <text evidence="8 9">Required for the first step of diphthamide biosynthesis, a post-translational modification of histidine which occurs in elongation factor 2. DPH1 and DPH2 transfer a 3-amino-3-carboxypropyl (ACP) group from S-adenosyl-L-methionine (SAM) to a histidine residue, the reaction is assisted by a reduction system comprising DPH3 and a NADH-dependent reductase. Facilitates the reduction of the catalytic iron-sulfur cluster found in the DPH1 subunit.</text>
</comment>
<reference evidence="11 12" key="1">
    <citation type="submission" date="2025-04" db="UniProtKB">
        <authorList>
            <consortium name="RefSeq"/>
        </authorList>
    </citation>
    <scope>IDENTIFICATION</scope>
</reference>
<dbReference type="InterPro" id="IPR042263">
    <property type="entry name" value="DPH1/DPH2_1"/>
</dbReference>
<evidence type="ECO:0000313" key="12">
    <source>
        <dbReference type="RefSeq" id="XP_028288245.1"/>
    </source>
</evidence>
<accession>A0A6P7KFE3</accession>
<name>A0A6P7KFE3_9TELE</name>
<dbReference type="GO" id="GO:0051536">
    <property type="term" value="F:iron-sulfur cluster binding"/>
    <property type="evidence" value="ECO:0007669"/>
    <property type="project" value="UniProtKB-KW"/>
</dbReference>
<evidence type="ECO:0000256" key="6">
    <source>
        <dbReference type="ARBA" id="ARBA00023004"/>
    </source>
</evidence>
<dbReference type="InterPro" id="IPR016435">
    <property type="entry name" value="DPH1/DPH2"/>
</dbReference>
<dbReference type="GeneID" id="114452920"/>
<dbReference type="Pfam" id="PF01866">
    <property type="entry name" value="Diphthamide_syn"/>
    <property type="match status" value="1"/>
</dbReference>
<dbReference type="SFLD" id="SFLDG01121">
    <property type="entry name" value="Diphthamide_biosynthesis"/>
    <property type="match status" value="1"/>
</dbReference>
<dbReference type="OrthoDB" id="449241at2759"/>
<dbReference type="FunFam" id="3.40.50.11860:FF:000001">
    <property type="entry name" value="2-(3-amino-3-carboxypropyl)histidine synthase subunit 2"/>
    <property type="match status" value="1"/>
</dbReference>
<comment type="similarity">
    <text evidence="3 9">Belongs to the DPH1/DPH2 family. DPH2 subfamily.</text>
</comment>
<evidence type="ECO:0000256" key="1">
    <source>
        <dbReference type="ARBA" id="ARBA00001966"/>
    </source>
</evidence>
<dbReference type="RefSeq" id="XP_028288245.1">
    <property type="nucleotide sequence ID" value="XM_028432444.1"/>
</dbReference>
<evidence type="ECO:0000256" key="9">
    <source>
        <dbReference type="RuleBase" id="RU364133"/>
    </source>
</evidence>
<dbReference type="PANTHER" id="PTHR10762">
    <property type="entry name" value="DIPHTHAMIDE BIOSYNTHESIS PROTEIN"/>
    <property type="match status" value="1"/>
</dbReference>
<dbReference type="GO" id="GO:0090560">
    <property type="term" value="F:2-(3-amino-3-carboxypropyl)histidine synthase activity"/>
    <property type="evidence" value="ECO:0007669"/>
    <property type="project" value="InterPro"/>
</dbReference>
<evidence type="ECO:0000256" key="3">
    <source>
        <dbReference type="ARBA" id="ARBA00006179"/>
    </source>
</evidence>
<evidence type="ECO:0000313" key="10">
    <source>
        <dbReference type="Proteomes" id="UP000515145"/>
    </source>
</evidence>
<dbReference type="PANTHER" id="PTHR10762:SF2">
    <property type="entry name" value="2-(3-AMINO-3-CARBOXYPROPYL)HISTIDINE SYNTHASE SUBUNIT 2"/>
    <property type="match status" value="1"/>
</dbReference>
<keyword evidence="6 9" id="KW-0408">Iron</keyword>
<evidence type="ECO:0000256" key="8">
    <source>
        <dbReference type="ARBA" id="ARBA00045159"/>
    </source>
</evidence>
<dbReference type="CTD" id="1802"/>
<dbReference type="SFLD" id="SFLDS00032">
    <property type="entry name" value="Radical_SAM_3-amino-3-carboxyp"/>
    <property type="match status" value="1"/>
</dbReference>
<sequence>MADAFSSSSETVIKRVVDVTVKTNTPVEKLEELYQIKKTCDFIREHNFKKVALQFPDELLVDSVAIAEEIEKTSNATLFILGDTSYGSCCVDEVAAEHVGADCIVHYGGACLSPSKRLPLMYIFEKRPVDLEKCAASFRELYPDTQSHIIILYDVNCAHAVSDLLALLSPEYPNLVASDLVVEGEQCYSHGRIRTQHNDTCLSEQDNKQVICQFGRQFTLKCGSSITDYSMFYIGQEGATLTNFMMTWNRCSFCSFDPVTMKGRTESISINRALMKRYYAIERAKDASVVGILVGTLGVADYLTIIQQLKETIRRAGKKSYMFAMGKLNVPKLANFLEIDIFVLIACPENSLLDTSEFYKPVVTPFEMEIACNKKREWSEEYVTDFRHLLPDGQSYVPLADEQEEEGDDTDVSLITGALRSQNLLMGEPAESSYGSAVVLRNQTLTVASTNSAASFLAGRSWRGLEQKLGETPVVKAVEGRRGIAIAYEEEGTAS</sequence>
<dbReference type="SFLD" id="SFLDF00408">
    <property type="entry name" value="Diphthamide_biosynthesis_famil"/>
    <property type="match status" value="1"/>
</dbReference>
<proteinExistence type="inferred from homology"/>
<dbReference type="Gene3D" id="3.40.50.11860">
    <property type="entry name" value="Diphthamide synthesis DPH1/DPH2 domain 3"/>
    <property type="match status" value="1"/>
</dbReference>
<dbReference type="InterPro" id="IPR010014">
    <property type="entry name" value="DHP2"/>
</dbReference>